<gene>
    <name evidence="8" type="ORF">DFR51_1089</name>
    <name evidence="7" type="ORF">SmB9_21610</name>
</gene>
<proteinExistence type="predicted"/>
<dbReference type="RefSeq" id="WP_197723606.1">
    <property type="nucleotide sequence ID" value="NZ_AP018711.1"/>
</dbReference>
<dbReference type="InterPro" id="IPR010721">
    <property type="entry name" value="UstE-like"/>
</dbReference>
<dbReference type="EMBL" id="AP018711">
    <property type="protein sequence ID" value="BBE34503.1"/>
    <property type="molecule type" value="Genomic_DNA"/>
</dbReference>
<feature type="transmembrane region" description="Helical" evidence="5">
    <location>
        <begin position="185"/>
        <end position="209"/>
    </location>
</feature>
<evidence type="ECO:0000313" key="9">
    <source>
        <dbReference type="Proteomes" id="UP000275727"/>
    </source>
</evidence>
<keyword evidence="3 5" id="KW-1133">Transmembrane helix</keyword>
<feature type="transmembrane region" description="Helical" evidence="5">
    <location>
        <begin position="136"/>
        <end position="153"/>
    </location>
</feature>
<reference evidence="8 10" key="2">
    <citation type="submission" date="2018-10" db="EMBL/GenBank/DDBJ databases">
        <title>Genomic Encyclopedia of Type Strains, Phase IV (KMG-IV): sequencing the most valuable type-strain genomes for metagenomic binning, comparative biology and taxonomic classification.</title>
        <authorList>
            <person name="Goeker M."/>
        </authorList>
    </citation>
    <scope>NUCLEOTIDE SEQUENCE [LARGE SCALE GENOMIC DNA]</scope>
    <source>
        <strain evidence="8 10">DSM 19791</strain>
    </source>
</reference>
<evidence type="ECO:0000256" key="2">
    <source>
        <dbReference type="ARBA" id="ARBA00022692"/>
    </source>
</evidence>
<dbReference type="InterPro" id="IPR001104">
    <property type="entry name" value="3-oxo-5_a-steroid_4-DH_C"/>
</dbReference>
<dbReference type="PANTHER" id="PTHR32251:SF33">
    <property type="entry name" value="STEROID 5-ALPHA REDUCTASE C-TERMINAL DOMAIN-CONTAINING PROTEIN"/>
    <property type="match status" value="1"/>
</dbReference>
<name>A0AAD1D6X8_SPHMI</name>
<dbReference type="Proteomes" id="UP000275727">
    <property type="component" value="Chromosome"/>
</dbReference>
<evidence type="ECO:0000259" key="6">
    <source>
        <dbReference type="Pfam" id="PF02544"/>
    </source>
</evidence>
<dbReference type="PANTHER" id="PTHR32251">
    <property type="entry name" value="3-OXO-5-ALPHA-STEROID 4-DEHYDROGENASE"/>
    <property type="match status" value="1"/>
</dbReference>
<feature type="transmembrane region" description="Helical" evidence="5">
    <location>
        <begin position="102"/>
        <end position="124"/>
    </location>
</feature>
<dbReference type="GO" id="GO:0016020">
    <property type="term" value="C:membrane"/>
    <property type="evidence" value="ECO:0007669"/>
    <property type="project" value="UniProtKB-SubCell"/>
</dbReference>
<accession>A0AAD1D6X8</accession>
<comment type="subcellular location">
    <subcellularLocation>
        <location evidence="1">Membrane</location>
        <topology evidence="1">Multi-pass membrane protein</topology>
    </subcellularLocation>
</comment>
<dbReference type="EMBL" id="RBWX01000007">
    <property type="protein sequence ID" value="RKS91524.1"/>
    <property type="molecule type" value="Genomic_DNA"/>
</dbReference>
<evidence type="ECO:0000313" key="7">
    <source>
        <dbReference type="EMBL" id="BBE34503.1"/>
    </source>
</evidence>
<keyword evidence="4 5" id="KW-0472">Membrane</keyword>
<dbReference type="GO" id="GO:0006629">
    <property type="term" value="P:lipid metabolic process"/>
    <property type="evidence" value="ECO:0007669"/>
    <property type="project" value="InterPro"/>
</dbReference>
<evidence type="ECO:0000313" key="10">
    <source>
        <dbReference type="Proteomes" id="UP000276029"/>
    </source>
</evidence>
<protein>
    <submittedName>
        <fullName evidence="8">Protein-S-isoprenylcysteine O-methyltransferase Ste14</fullName>
    </submittedName>
</protein>
<keyword evidence="10" id="KW-1185">Reference proteome</keyword>
<evidence type="ECO:0000313" key="8">
    <source>
        <dbReference type="EMBL" id="RKS91524.1"/>
    </source>
</evidence>
<evidence type="ECO:0000256" key="1">
    <source>
        <dbReference type="ARBA" id="ARBA00004141"/>
    </source>
</evidence>
<dbReference type="Pfam" id="PF02544">
    <property type="entry name" value="Steroid_dh"/>
    <property type="match status" value="1"/>
</dbReference>
<feature type="transmembrane region" description="Helical" evidence="5">
    <location>
        <begin position="71"/>
        <end position="90"/>
    </location>
</feature>
<sequence length="257" mass="29190">MATTAIGGAEAAREPVPAWARFMLWIHANLIFEAKGSPRIKVATAVNLHKIFTVFIIFGMMRVTDNFSNAAWVYLALHGCYGYCWLIKDLGFRDHQLDRTTAWWGAVNMYVMLVAWYWLIPWLFLSRHIDPSGPMLAAAIALHTLGVVTMIAADGQRHFTLKYRSGLFTGGLYAYTRNPNYLGEIMIYSAYALLAQHWIAWAIVIYATVSTFLPRMYQKDHAISRHPGWADYKAKTGLLIPWGLLNGRALADRFRKS</sequence>
<dbReference type="KEGG" id="smic:SmB9_21610"/>
<evidence type="ECO:0000256" key="3">
    <source>
        <dbReference type="ARBA" id="ARBA00022989"/>
    </source>
</evidence>
<dbReference type="GO" id="GO:0016627">
    <property type="term" value="F:oxidoreductase activity, acting on the CH-CH group of donors"/>
    <property type="evidence" value="ECO:0007669"/>
    <property type="project" value="InterPro"/>
</dbReference>
<dbReference type="AlphaFoldDB" id="A0AAD1D6X8"/>
<evidence type="ECO:0000256" key="4">
    <source>
        <dbReference type="ARBA" id="ARBA00023136"/>
    </source>
</evidence>
<reference evidence="7 9" key="1">
    <citation type="submission" date="2018-06" db="EMBL/GenBank/DDBJ databases">
        <title>Complete Genome Sequence of the Microcystin-Degrading Bacterium Sphingosinicella microcystinivorans Strain B-9.</title>
        <authorList>
            <person name="Jin H."/>
            <person name="Nishizawa T."/>
            <person name="Guo Y."/>
            <person name="Nishizawa A."/>
            <person name="Park H."/>
            <person name="Kato H."/>
            <person name="Tsuji K."/>
            <person name="Harada K."/>
        </authorList>
    </citation>
    <scope>NUCLEOTIDE SEQUENCE [LARGE SCALE GENOMIC DNA]</scope>
    <source>
        <strain evidence="7 9">B9</strain>
    </source>
</reference>
<organism evidence="7 9">
    <name type="scientific">Sphingosinicella microcystinivorans</name>
    <dbReference type="NCBI Taxonomy" id="335406"/>
    <lineage>
        <taxon>Bacteria</taxon>
        <taxon>Pseudomonadati</taxon>
        <taxon>Pseudomonadota</taxon>
        <taxon>Alphaproteobacteria</taxon>
        <taxon>Sphingomonadales</taxon>
        <taxon>Sphingosinicellaceae</taxon>
        <taxon>Sphingosinicella</taxon>
    </lineage>
</organism>
<evidence type="ECO:0000256" key="5">
    <source>
        <dbReference type="SAM" id="Phobius"/>
    </source>
</evidence>
<dbReference type="PROSITE" id="PS50244">
    <property type="entry name" value="S5A_REDUCTASE"/>
    <property type="match status" value="1"/>
</dbReference>
<feature type="domain" description="3-oxo-5-alpha-steroid 4-dehydrogenase C-terminal" evidence="6">
    <location>
        <begin position="164"/>
        <end position="241"/>
    </location>
</feature>
<keyword evidence="2 5" id="KW-0812">Transmembrane</keyword>
<dbReference type="Gene3D" id="1.20.120.1630">
    <property type="match status" value="1"/>
</dbReference>
<dbReference type="Proteomes" id="UP000276029">
    <property type="component" value="Unassembled WGS sequence"/>
</dbReference>